<dbReference type="InterPro" id="IPR013216">
    <property type="entry name" value="Methyltransf_11"/>
</dbReference>
<dbReference type="RefSeq" id="WP_026099878.1">
    <property type="nucleotide sequence ID" value="NZ_KB235942.1"/>
</dbReference>
<dbReference type="STRING" id="317619.GCA_000332315_04363"/>
<dbReference type="InterPro" id="IPR029063">
    <property type="entry name" value="SAM-dependent_MTases_sf"/>
</dbReference>
<dbReference type="PANTHER" id="PTHR42912:SF80">
    <property type="entry name" value="METHYLTRANSFERASE DOMAIN-CONTAINING PROTEIN"/>
    <property type="match status" value="1"/>
</dbReference>
<dbReference type="PANTHER" id="PTHR42912">
    <property type="entry name" value="METHYLTRANSFERASE"/>
    <property type="match status" value="1"/>
</dbReference>
<dbReference type="Proteomes" id="UP000034681">
    <property type="component" value="Unassembled WGS sequence"/>
</dbReference>
<keyword evidence="3" id="KW-1185">Reference proteome</keyword>
<sequence>MNSSLSAAPPTFLSRVVSLLLAIKPLAHLAKQKARQMMITRSESIGVPWRDNTQALRSKGSEAVDFDRTWDQDLAHLTNPSLTYPPYYIISFHGYDEGNLGWLPAMEVESASRSVHAKLWPDLGAAGDAHLRSLYHDSLHAALPQAPRRILDLGCGAGLSTFALGDRYPEAAITGLDLSPYFLAVAQYRSQQALSQQLRSPEPPAHPAPNPIRWLHGAAETTGLPDQSFDLVSIFLVVHELPQSATLALLGEAHRLLAPGGHFALMDMNPSCEFVQKLPPYVLTLLKSTEPYLDDYFSLDLAEAVQGAGFEPATIAATGPRHRTLIAAKPSPA</sequence>
<dbReference type="Gene3D" id="3.40.50.150">
    <property type="entry name" value="Vaccinia Virus protein VP39"/>
    <property type="match status" value="1"/>
</dbReference>
<proteinExistence type="predicted"/>
<dbReference type="InterPro" id="IPR050508">
    <property type="entry name" value="Methyltransf_Superfamily"/>
</dbReference>
<evidence type="ECO:0000313" key="2">
    <source>
        <dbReference type="EMBL" id="KKI99546.1"/>
    </source>
</evidence>
<reference evidence="2" key="1">
    <citation type="submission" date="2012-04" db="EMBL/GenBank/DDBJ databases">
        <authorList>
            <person name="Borisov I.G."/>
            <person name="Ivanikova N.V."/>
            <person name="Pinevich A.V."/>
        </authorList>
    </citation>
    <scope>NUCLEOTIDE SEQUENCE</scope>
    <source>
        <strain evidence="2">CALU 1027</strain>
    </source>
</reference>
<keyword evidence="2" id="KW-0808">Transferase</keyword>
<dbReference type="SUPFAM" id="SSF53335">
    <property type="entry name" value="S-adenosyl-L-methionine-dependent methyltransferases"/>
    <property type="match status" value="1"/>
</dbReference>
<accession>A0A0M2PYT1</accession>
<evidence type="ECO:0000259" key="1">
    <source>
        <dbReference type="Pfam" id="PF08241"/>
    </source>
</evidence>
<dbReference type="EMBL" id="AJTX02000005">
    <property type="protein sequence ID" value="KKI99546.1"/>
    <property type="molecule type" value="Genomic_DNA"/>
</dbReference>
<comment type="caution">
    <text evidence="2">The sequence shown here is derived from an EMBL/GenBank/DDBJ whole genome shotgun (WGS) entry which is preliminary data.</text>
</comment>
<evidence type="ECO:0000313" key="3">
    <source>
        <dbReference type="Proteomes" id="UP000034681"/>
    </source>
</evidence>
<dbReference type="GO" id="GO:0008757">
    <property type="term" value="F:S-adenosylmethionine-dependent methyltransferase activity"/>
    <property type="evidence" value="ECO:0007669"/>
    <property type="project" value="InterPro"/>
</dbReference>
<protein>
    <submittedName>
        <fullName evidence="2">Methyltransferase type 11</fullName>
    </submittedName>
</protein>
<name>A0A0M2PYT1_PROHO</name>
<feature type="domain" description="Methyltransferase type 11" evidence="1">
    <location>
        <begin position="151"/>
        <end position="264"/>
    </location>
</feature>
<dbReference type="Pfam" id="PF08241">
    <property type="entry name" value="Methyltransf_11"/>
    <property type="match status" value="1"/>
</dbReference>
<dbReference type="OrthoDB" id="505670at2"/>
<organism evidence="2 3">
    <name type="scientific">Prochlorothrix hollandica PCC 9006 = CALU 1027</name>
    <dbReference type="NCBI Taxonomy" id="317619"/>
    <lineage>
        <taxon>Bacteria</taxon>
        <taxon>Bacillati</taxon>
        <taxon>Cyanobacteriota</taxon>
        <taxon>Cyanophyceae</taxon>
        <taxon>Prochlorotrichales</taxon>
        <taxon>Prochlorotrichaceae</taxon>
        <taxon>Prochlorothrix</taxon>
    </lineage>
</organism>
<keyword evidence="2" id="KW-0489">Methyltransferase</keyword>
<dbReference type="CDD" id="cd02440">
    <property type="entry name" value="AdoMet_MTases"/>
    <property type="match status" value="1"/>
</dbReference>
<dbReference type="GO" id="GO:0032259">
    <property type="term" value="P:methylation"/>
    <property type="evidence" value="ECO:0007669"/>
    <property type="project" value="UniProtKB-KW"/>
</dbReference>
<dbReference type="AlphaFoldDB" id="A0A0M2PYT1"/>
<gene>
    <name evidence="2" type="ORF">PROH_13190</name>
</gene>
<dbReference type="eggNOG" id="COG2226">
    <property type="taxonomic scope" value="Bacteria"/>
</dbReference>